<comment type="caution">
    <text evidence="2">The sequence shown here is derived from an EMBL/GenBank/DDBJ whole genome shotgun (WGS) entry which is preliminary data.</text>
</comment>
<name>A0A9Q0X9W7_9SAUR</name>
<dbReference type="Proteomes" id="UP001142489">
    <property type="component" value="Unassembled WGS sequence"/>
</dbReference>
<evidence type="ECO:0000313" key="2">
    <source>
        <dbReference type="EMBL" id="KAJ7307448.1"/>
    </source>
</evidence>
<accession>A0A9Q0X9W7</accession>
<sequence length="79" mass="8637">MAPLSVLYSEGESPINSGTGKESQNPHMWGRCPLSQMGSRPEIFYDAHSRLSSEAEEDGLDWTLRTWAYLAAAPPCGPP</sequence>
<feature type="region of interest" description="Disordered" evidence="1">
    <location>
        <begin position="1"/>
        <end position="31"/>
    </location>
</feature>
<reference evidence="2" key="1">
    <citation type="journal article" date="2023" name="DNA Res.">
        <title>Chromosome-level genome assembly of Phrynocephalus forsythii using third-generation DNA sequencing and Hi-C analysis.</title>
        <authorList>
            <person name="Qi Y."/>
            <person name="Zhao W."/>
            <person name="Zhao Y."/>
            <person name="Niu C."/>
            <person name="Cao S."/>
            <person name="Zhang Y."/>
        </authorList>
    </citation>
    <scope>NUCLEOTIDE SEQUENCE</scope>
    <source>
        <tissue evidence="2">Muscle</tissue>
    </source>
</reference>
<organism evidence="2 3">
    <name type="scientific">Phrynocephalus forsythii</name>
    <dbReference type="NCBI Taxonomy" id="171643"/>
    <lineage>
        <taxon>Eukaryota</taxon>
        <taxon>Metazoa</taxon>
        <taxon>Chordata</taxon>
        <taxon>Craniata</taxon>
        <taxon>Vertebrata</taxon>
        <taxon>Euteleostomi</taxon>
        <taxon>Lepidosauria</taxon>
        <taxon>Squamata</taxon>
        <taxon>Bifurcata</taxon>
        <taxon>Unidentata</taxon>
        <taxon>Episquamata</taxon>
        <taxon>Toxicofera</taxon>
        <taxon>Iguania</taxon>
        <taxon>Acrodonta</taxon>
        <taxon>Agamidae</taxon>
        <taxon>Agaminae</taxon>
        <taxon>Phrynocephalus</taxon>
    </lineage>
</organism>
<keyword evidence="3" id="KW-1185">Reference proteome</keyword>
<feature type="compositionally biased region" description="Polar residues" evidence="1">
    <location>
        <begin position="14"/>
        <end position="26"/>
    </location>
</feature>
<gene>
    <name evidence="2" type="ORF">JRQ81_009468</name>
</gene>
<proteinExistence type="predicted"/>
<evidence type="ECO:0000313" key="3">
    <source>
        <dbReference type="Proteomes" id="UP001142489"/>
    </source>
</evidence>
<protein>
    <submittedName>
        <fullName evidence="2">Uncharacterized protein</fullName>
    </submittedName>
</protein>
<evidence type="ECO:0000256" key="1">
    <source>
        <dbReference type="SAM" id="MobiDB-lite"/>
    </source>
</evidence>
<dbReference type="AlphaFoldDB" id="A0A9Q0X9W7"/>
<dbReference type="EMBL" id="JAPFRF010000019">
    <property type="protein sequence ID" value="KAJ7307448.1"/>
    <property type="molecule type" value="Genomic_DNA"/>
</dbReference>